<protein>
    <submittedName>
        <fullName evidence="1">Uncharacterized protein</fullName>
    </submittedName>
</protein>
<dbReference type="EMBL" id="BK015483">
    <property type="protein sequence ID" value="DAE09147.1"/>
    <property type="molecule type" value="Genomic_DNA"/>
</dbReference>
<accession>A0A8S5PRL7</accession>
<proteinExistence type="predicted"/>
<reference evidence="1" key="1">
    <citation type="journal article" date="2021" name="Proc. Natl. Acad. Sci. U.S.A.">
        <title>A Catalog of Tens of Thousands of Viruses from Human Metagenomes Reveals Hidden Associations with Chronic Diseases.</title>
        <authorList>
            <person name="Tisza M.J."/>
            <person name="Buck C.B."/>
        </authorList>
    </citation>
    <scope>NUCLEOTIDE SEQUENCE</scope>
    <source>
        <strain evidence="1">CtZro7</strain>
    </source>
</reference>
<organism evidence="1">
    <name type="scientific">Siphoviridae sp. ctZro7</name>
    <dbReference type="NCBI Taxonomy" id="2825561"/>
    <lineage>
        <taxon>Viruses</taxon>
        <taxon>Duplodnaviria</taxon>
        <taxon>Heunggongvirae</taxon>
        <taxon>Uroviricota</taxon>
        <taxon>Caudoviricetes</taxon>
    </lineage>
</organism>
<name>A0A8S5PRL7_9CAUD</name>
<sequence length="68" mass="7851">MQFILSCKRFFASLFSQSNFSPLLDSPHYKFSPHVFEYLIVVCGCSSLCLFRQSVLNFKRSSSKVLFS</sequence>
<evidence type="ECO:0000313" key="1">
    <source>
        <dbReference type="EMBL" id="DAE09147.1"/>
    </source>
</evidence>